<keyword evidence="3 12" id="KW-1134">Transmembrane beta strand</keyword>
<keyword evidence="7" id="KW-0408">Iron</keyword>
<evidence type="ECO:0000256" key="14">
    <source>
        <dbReference type="RuleBase" id="RU003357"/>
    </source>
</evidence>
<dbReference type="InterPro" id="IPR036942">
    <property type="entry name" value="Beta-barrel_TonB_sf"/>
</dbReference>
<reference evidence="18" key="1">
    <citation type="submission" date="2022-06" db="EMBL/GenBank/DDBJ databases">
        <title>Sphingomicrobium sedimins sp. nov., a marine bacterium isolated from tidal flat.</title>
        <authorList>
            <person name="Kim C.-H."/>
            <person name="Yoo Y."/>
            <person name="Kim J.-J."/>
        </authorList>
    </citation>
    <scope>NUCLEOTIDE SEQUENCE</scope>
    <source>
        <strain evidence="18">GRR-S6-50</strain>
    </source>
</reference>
<dbReference type="AlphaFoldDB" id="A0A9X2EJF6"/>
<feature type="domain" description="TonB-dependent receptor plug" evidence="17">
    <location>
        <begin position="59"/>
        <end position="167"/>
    </location>
</feature>
<protein>
    <submittedName>
        <fullName evidence="18">TonB-dependent receptor</fullName>
    </submittedName>
</protein>
<name>A0A9X2EJF6_9SPHN</name>
<organism evidence="18 19">
    <name type="scientific">Sphingomicrobium sediminis</name>
    <dbReference type="NCBI Taxonomy" id="2950949"/>
    <lineage>
        <taxon>Bacteria</taxon>
        <taxon>Pseudomonadati</taxon>
        <taxon>Pseudomonadota</taxon>
        <taxon>Alphaproteobacteria</taxon>
        <taxon>Sphingomonadales</taxon>
        <taxon>Sphingomonadaceae</taxon>
        <taxon>Sphingomicrobium</taxon>
    </lineage>
</organism>
<feature type="signal peptide" evidence="15">
    <location>
        <begin position="1"/>
        <end position="21"/>
    </location>
</feature>
<feature type="chain" id="PRO_5040866325" evidence="15">
    <location>
        <begin position="22"/>
        <end position="947"/>
    </location>
</feature>
<evidence type="ECO:0000256" key="9">
    <source>
        <dbReference type="ARBA" id="ARBA00023077"/>
    </source>
</evidence>
<dbReference type="PROSITE" id="PS01156">
    <property type="entry name" value="TONB_DEPENDENT_REC_2"/>
    <property type="match status" value="1"/>
</dbReference>
<dbReference type="EMBL" id="JAMSHT010000001">
    <property type="protein sequence ID" value="MCM8557896.1"/>
    <property type="molecule type" value="Genomic_DNA"/>
</dbReference>
<comment type="similarity">
    <text evidence="12 14">Belongs to the TonB-dependent receptor family.</text>
</comment>
<evidence type="ECO:0000256" key="1">
    <source>
        <dbReference type="ARBA" id="ARBA00004571"/>
    </source>
</evidence>
<keyword evidence="19" id="KW-1185">Reference proteome</keyword>
<keyword evidence="11 12" id="KW-0998">Cell outer membrane</keyword>
<dbReference type="Gene3D" id="2.40.170.20">
    <property type="entry name" value="TonB-dependent receptor, beta-barrel domain"/>
    <property type="match status" value="2"/>
</dbReference>
<evidence type="ECO:0000256" key="4">
    <source>
        <dbReference type="ARBA" id="ARBA00022496"/>
    </source>
</evidence>
<evidence type="ECO:0000256" key="10">
    <source>
        <dbReference type="ARBA" id="ARBA00023136"/>
    </source>
</evidence>
<dbReference type="Proteomes" id="UP001155128">
    <property type="component" value="Unassembled WGS sequence"/>
</dbReference>
<evidence type="ECO:0000256" key="15">
    <source>
        <dbReference type="SAM" id="SignalP"/>
    </source>
</evidence>
<evidence type="ECO:0000256" key="12">
    <source>
        <dbReference type="PROSITE-ProRule" id="PRU01360"/>
    </source>
</evidence>
<dbReference type="GO" id="GO:0009279">
    <property type="term" value="C:cell outer membrane"/>
    <property type="evidence" value="ECO:0007669"/>
    <property type="project" value="UniProtKB-SubCell"/>
</dbReference>
<dbReference type="GO" id="GO:0006826">
    <property type="term" value="P:iron ion transport"/>
    <property type="evidence" value="ECO:0007669"/>
    <property type="project" value="UniProtKB-KW"/>
</dbReference>
<evidence type="ECO:0000256" key="8">
    <source>
        <dbReference type="ARBA" id="ARBA00023065"/>
    </source>
</evidence>
<dbReference type="InterPro" id="IPR010917">
    <property type="entry name" value="TonB_rcpt_CS"/>
</dbReference>
<dbReference type="PROSITE" id="PS52016">
    <property type="entry name" value="TONB_DEPENDENT_REC_3"/>
    <property type="match status" value="1"/>
</dbReference>
<dbReference type="PANTHER" id="PTHR32552">
    <property type="entry name" value="FERRICHROME IRON RECEPTOR-RELATED"/>
    <property type="match status" value="1"/>
</dbReference>
<comment type="subcellular location">
    <subcellularLocation>
        <location evidence="1 12">Cell outer membrane</location>
        <topology evidence="1 12">Multi-pass membrane protein</topology>
    </subcellularLocation>
</comment>
<accession>A0A9X2EJF6</accession>
<evidence type="ECO:0000256" key="13">
    <source>
        <dbReference type="PROSITE-ProRule" id="PRU10144"/>
    </source>
</evidence>
<evidence type="ECO:0000256" key="7">
    <source>
        <dbReference type="ARBA" id="ARBA00023004"/>
    </source>
</evidence>
<feature type="short sequence motif" description="TonB C-terminal box" evidence="13">
    <location>
        <begin position="930"/>
        <end position="947"/>
    </location>
</feature>
<dbReference type="SUPFAM" id="SSF56935">
    <property type="entry name" value="Porins"/>
    <property type="match status" value="1"/>
</dbReference>
<evidence type="ECO:0000259" key="17">
    <source>
        <dbReference type="Pfam" id="PF07715"/>
    </source>
</evidence>
<evidence type="ECO:0000256" key="5">
    <source>
        <dbReference type="ARBA" id="ARBA00022692"/>
    </source>
</evidence>
<comment type="caution">
    <text evidence="18">The sequence shown here is derived from an EMBL/GenBank/DDBJ whole genome shotgun (WGS) entry which is preliminary data.</text>
</comment>
<evidence type="ECO:0000256" key="11">
    <source>
        <dbReference type="ARBA" id="ARBA00023237"/>
    </source>
</evidence>
<evidence type="ECO:0000259" key="16">
    <source>
        <dbReference type="Pfam" id="PF00593"/>
    </source>
</evidence>
<keyword evidence="18" id="KW-0675">Receptor</keyword>
<dbReference type="Pfam" id="PF07715">
    <property type="entry name" value="Plug"/>
    <property type="match status" value="1"/>
</dbReference>
<keyword evidence="6 15" id="KW-0732">Signal</keyword>
<dbReference type="PANTHER" id="PTHR32552:SF81">
    <property type="entry name" value="TONB-DEPENDENT OUTER MEMBRANE RECEPTOR"/>
    <property type="match status" value="1"/>
</dbReference>
<dbReference type="InterPro" id="IPR012910">
    <property type="entry name" value="Plug_dom"/>
</dbReference>
<keyword evidence="5 12" id="KW-0812">Transmembrane</keyword>
<dbReference type="Pfam" id="PF00593">
    <property type="entry name" value="TonB_dep_Rec_b-barrel"/>
    <property type="match status" value="1"/>
</dbReference>
<evidence type="ECO:0000313" key="18">
    <source>
        <dbReference type="EMBL" id="MCM8557896.1"/>
    </source>
</evidence>
<evidence type="ECO:0000256" key="2">
    <source>
        <dbReference type="ARBA" id="ARBA00022448"/>
    </source>
</evidence>
<keyword evidence="2 12" id="KW-0813">Transport</keyword>
<evidence type="ECO:0000256" key="6">
    <source>
        <dbReference type="ARBA" id="ARBA00022729"/>
    </source>
</evidence>
<keyword evidence="8" id="KW-0406">Ion transport</keyword>
<gene>
    <name evidence="18" type="ORF">NDO55_08700</name>
</gene>
<evidence type="ECO:0000313" key="19">
    <source>
        <dbReference type="Proteomes" id="UP001155128"/>
    </source>
</evidence>
<dbReference type="InterPro" id="IPR000531">
    <property type="entry name" value="Beta-barrel_TonB"/>
</dbReference>
<keyword evidence="4" id="KW-0410">Iron transport</keyword>
<dbReference type="RefSeq" id="WP_252114362.1">
    <property type="nucleotide sequence ID" value="NZ_JAMSHT010000001.1"/>
</dbReference>
<keyword evidence="9 14" id="KW-0798">TonB box</keyword>
<feature type="domain" description="TonB-dependent receptor-like beta-barrel" evidence="16">
    <location>
        <begin position="524"/>
        <end position="887"/>
    </location>
</feature>
<keyword evidence="10 12" id="KW-0472">Membrane</keyword>
<dbReference type="InterPro" id="IPR039426">
    <property type="entry name" value="TonB-dep_rcpt-like"/>
</dbReference>
<sequence>MRKSILMASAGIMAFATPAFAQDTQPADGAQPVQENQDDDIIEDEGAIVITATRRNEALSDVPLAVSAVTAESLLNSGASDIRQLTQVSPSLLVSSTSSEAGAGVARIRGIGTVGDNPGLESSVAVFIDGVYRSRTGTGLTELGQVDRIEVLRGPQGTLFGRNASAGLISIITAQPRFTPEVIASATIGNYNMRRGELSVTGPLSDNVAGRIDGVYLSRDGFLTDRVSGRDINDRDRFLVRGQLLWEPDSDLSVRLVGDYSSRDEECCGATYLPAQDYDGSPQPSTFAALLRGLGADINDDTFVRETSITPGQSFRSDVEDYGLSAEVVYDLGDVELTSISAYRFNEFVRGQDATFNNLDLLFRDDDGGAATTFKTFTQELRLQGEAMDGRLDWLVGGFFASEKLELTDNLTVGDDFSKYANCLTAFNFASSPLVPSSIIDPSNPTCFQPLVSGAVRAGLVNNFNTALGNMDVAGANAIASQIAALSAFARLGAIDLGIGPSGQFPDFGAGVFNDSGYSNLALALGMLPADFDINVNDRYDQLSTNWAIFTHNIFEVTDQIDITIGLRYTQDKKSLDVDLNDDNALCSFFSAAAPDLQTLPCLVPSTPGGNFTASDDFSNGQLSGTGVISFKPVDDLLTYASYSRGYKAGGYNLDRTPLLRSNGNGAIVPNSSIAVLQFEPEINDAFEVGFKYDGDGIDINVAAFHQVFESFQLNQFNGLAFEVENINGCSELDVPNGDADASPLTGNCVGDLKGGVRSAGVEWEIFSRPMRDLQINFGGTYADTRYRSEIVGADGEAVSPQLFQLNDRYISNANELTLTGSIAWTPDIGDSGLTGLVYVDGRHMSSLNTGSDLDVEKLQPSFQVFNARLGIRGPDDIWAVELWAQNFTNEEYIQVAFDAPLQGFGTGLVTNTARGVDEGLYPTANQLFGAFLGEPRTYGLTLRGRF</sequence>
<evidence type="ECO:0000256" key="3">
    <source>
        <dbReference type="ARBA" id="ARBA00022452"/>
    </source>
</evidence>
<proteinExistence type="inferred from homology"/>